<organism evidence="3 4">
    <name type="scientific">Strongyloides stercoralis</name>
    <name type="common">Threadworm</name>
    <dbReference type="NCBI Taxonomy" id="6248"/>
    <lineage>
        <taxon>Eukaryota</taxon>
        <taxon>Metazoa</taxon>
        <taxon>Ecdysozoa</taxon>
        <taxon>Nematoda</taxon>
        <taxon>Chromadorea</taxon>
        <taxon>Rhabditida</taxon>
        <taxon>Tylenchina</taxon>
        <taxon>Panagrolaimomorpha</taxon>
        <taxon>Strongyloidoidea</taxon>
        <taxon>Strongyloididae</taxon>
        <taxon>Strongyloides</taxon>
    </lineage>
</organism>
<dbReference type="PANTHER" id="PTHR10663:SF388">
    <property type="entry name" value="GOLGI-SPECIFIC BREFELDIN A-RESISTANCE GUANINE NUCLEOTIDE EXCHANGE FACTOR 1"/>
    <property type="match status" value="1"/>
</dbReference>
<protein>
    <submittedName>
        <fullName evidence="4">SEC7 domain-containing protein</fullName>
    </submittedName>
</protein>
<dbReference type="PANTHER" id="PTHR10663">
    <property type="entry name" value="GUANYL-NUCLEOTIDE EXCHANGE FACTOR"/>
    <property type="match status" value="1"/>
</dbReference>
<proteinExistence type="predicted"/>
<dbReference type="InterPro" id="IPR000904">
    <property type="entry name" value="Sec7_dom"/>
</dbReference>
<dbReference type="GO" id="GO:0005737">
    <property type="term" value="C:cytoplasm"/>
    <property type="evidence" value="ECO:0007669"/>
    <property type="project" value="UniProtKB-ARBA"/>
</dbReference>
<dbReference type="Pfam" id="PF01369">
    <property type="entry name" value="Sec7"/>
    <property type="match status" value="1"/>
</dbReference>
<dbReference type="GO" id="GO:0005085">
    <property type="term" value="F:guanyl-nucleotide exchange factor activity"/>
    <property type="evidence" value="ECO:0007669"/>
    <property type="project" value="InterPro"/>
</dbReference>
<name>A0AAF5I1G9_STRER</name>
<dbReference type="CDD" id="cd00171">
    <property type="entry name" value="Sec7"/>
    <property type="match status" value="1"/>
</dbReference>
<dbReference type="GO" id="GO:0012505">
    <property type="term" value="C:endomembrane system"/>
    <property type="evidence" value="ECO:0007669"/>
    <property type="project" value="UniProtKB-ARBA"/>
</dbReference>
<dbReference type="Pfam" id="PF12783">
    <property type="entry name" value="Sec7-like_HUS"/>
    <property type="match status" value="1"/>
</dbReference>
<dbReference type="GO" id="GO:0016192">
    <property type="term" value="P:vesicle-mediated transport"/>
    <property type="evidence" value="ECO:0007669"/>
    <property type="project" value="UniProtKB-ARBA"/>
</dbReference>
<dbReference type="Gene3D" id="1.10.220.20">
    <property type="match status" value="1"/>
</dbReference>
<dbReference type="InterPro" id="IPR035999">
    <property type="entry name" value="Sec7_dom_sf"/>
</dbReference>
<dbReference type="WBParaSite" id="TCONS_00009303.p1">
    <property type="protein sequence ID" value="TCONS_00009303.p1"/>
    <property type="gene ID" value="XLOC_007131"/>
</dbReference>
<evidence type="ECO:0000256" key="1">
    <source>
        <dbReference type="SAM" id="MobiDB-lite"/>
    </source>
</evidence>
<dbReference type="SMART" id="SM00222">
    <property type="entry name" value="Sec7"/>
    <property type="match status" value="1"/>
</dbReference>
<dbReference type="InterPro" id="IPR023394">
    <property type="entry name" value="Sec7_C_sf"/>
</dbReference>
<dbReference type="Pfam" id="PF23325">
    <property type="entry name" value="TPR_28"/>
    <property type="match status" value="1"/>
</dbReference>
<feature type="region of interest" description="Disordered" evidence="1">
    <location>
        <begin position="887"/>
        <end position="908"/>
    </location>
</feature>
<evidence type="ECO:0000313" key="4">
    <source>
        <dbReference type="WBParaSite" id="TCONS_00009303.p1"/>
    </source>
</evidence>
<evidence type="ECO:0000259" key="2">
    <source>
        <dbReference type="PROSITE" id="PS50190"/>
    </source>
</evidence>
<feature type="compositionally biased region" description="Acidic residues" evidence="1">
    <location>
        <begin position="276"/>
        <end position="289"/>
    </location>
</feature>
<dbReference type="PROSITE" id="PS50190">
    <property type="entry name" value="SEC7"/>
    <property type="match status" value="1"/>
</dbReference>
<accession>A0AAF5I1G9</accession>
<dbReference type="Proteomes" id="UP000035681">
    <property type="component" value="Unplaced"/>
</dbReference>
<dbReference type="SUPFAM" id="SSF48425">
    <property type="entry name" value="Sec7 domain"/>
    <property type="match status" value="1"/>
</dbReference>
<dbReference type="Gene3D" id="1.10.1000.11">
    <property type="entry name" value="Arf Nucleotide-binding Site Opener,domain 2"/>
    <property type="match status" value="1"/>
</dbReference>
<dbReference type="GO" id="GO:0032012">
    <property type="term" value="P:regulation of ARF protein signal transduction"/>
    <property type="evidence" value="ECO:0007669"/>
    <property type="project" value="InterPro"/>
</dbReference>
<sequence>MMFCGLYVVQCEANVVVALLKKSHRRYGNSIIHPSVLDTQDPLLRSFADLKDVLNSVSDLGEINPISYLSPFLDVIKSEHTNGPVTSQAIVSVEKFINYGLIDDNSIKASIAVESITQAITRAKFMGGSDNGSDECVLLKIVQALRSLIMSKYGRLLSDESVCEMIQSCFKMAFELTFSELLRKVCESTLMDMTQVIFNRLPSFEEDVRNLYPHMLHARIKKKKRLSEKNFGNKEFLNNTVKKVDEVDFLEAEEGKIVDENDKLLDDRETKQNLCEDIDDGNVPDAENDDTSKGSSDAEIEKHNHEVLNEKIAAIKDQKKVVYSSDSDMSDTPQVIDIMDQDTNGEPINKKSASKQHTPYGLPCAAELLRFLATISNPLNKDNTENMILLSLNLLTVALEAGADYFANYSRLLPLVQNELCRSLLQNLESEKLPILAATNRVCFLLFEALRTHLKLQMEMYFQKLRNIVLAEQKVSYEQKEIALESIVHMWKIPGLVTELYLNYDCDSYCSNLFEELTKLLLENAFPVNGLLSTNILSLDALLAVIETIDGNCLQRQANNAETSNLPLSYTQIRPNRMSSSENIPSLSQVIHQKKQKKIITEGTELFNQSPKSGIQYLIEKGVLSSSMKPAEIANWIRSNPRLDKRKIAEYICSRERKEILKAFVGSFNFTNTRIDDALRQFLEAFRLPGEAAEISMVIELFSEFWHLANNEPFNHVDAAFTLSYAIIMLNTDQHNPVVGKNQQRMTVECFKRNLSGTNHGEDFDSQMLENIYHTIKHNEIVMPAEQSGTVKLDYEWKLLLKRMNSNEGKFLHAPVGWNDQDLFSIIWGPATASLSFIFDKSEQESITTKSLNGYRKCASIAAHYGMSDVFDNLIIHLCKFSTLLSPSTDSSDEGTTGGGRTTTVKGSVVPETPDNVAVAFAENMKAQLATKTMFQLVHIHGDILREGWRNVLECIVYLFKFEMLPKILTEVEDFVSPSKVISIQRRKENKDKKNVDHGLLSWFGLGSSNYDSSYGGKTSKEYKELIEIGKQIIVDCHPEQLITDGKYLRTSALIELLNNIIAISISIYDDNNYEGDDKKVIKLNYKDEDSMILLLEIMISVSLENKDRLASIWHLVKRHIEWLLNTFGKNTFIVERAIVGLLRIANRNLYRLKDDIANEVLQSFSILLYLRPTAFFLFSKQISFGLHDLLRLNAANVHKRQQWKIIFALMEATGAANYPKESIKSNPIINHAIREVVSDTENTGIIKDIYIDKGYTSDKGINEIDGKYGLFQGDSQLSIGSNSDWVKIKDKKFDKETIVLVSGLAKHDSLAFLKVGEIISFLVRDFVHITPENFDSCVQCIRSMIEAGMDGGINAVGSIALDGGKKFGNPDDKYASNESINSTSSDKQQQSQLSEAYYYTTLQLLEFSYSLHIKAYSFFNAWSESDKTIDSSIPHLWKSCWCPLLQVIARVCCDCRRQIRTQAINTLVRAFLIPELGSLTSAEWESCFNDILFPLLTKLLENIFPMDPIGMEETRVRAIQLVCKVLLNHLNSLQSLPSFTNLWIKLLDSMKSYLLTERCEMLAEAVPESLKNMILVLDSIGMFEANIQFYEVTRKKLDEFLPELVKEVMNREIDRSISQPQYNV</sequence>
<keyword evidence="3" id="KW-1185">Reference proteome</keyword>
<feature type="domain" description="SEC7" evidence="2">
    <location>
        <begin position="589"/>
        <end position="779"/>
    </location>
</feature>
<evidence type="ECO:0000313" key="3">
    <source>
        <dbReference type="Proteomes" id="UP000035681"/>
    </source>
</evidence>
<dbReference type="InterPro" id="IPR032691">
    <property type="entry name" value="Mon2/Sec7/BIG1-like_HUS"/>
</dbReference>
<dbReference type="AlphaFoldDB" id="A0AAF5I1G9"/>
<feature type="region of interest" description="Disordered" evidence="1">
    <location>
        <begin position="274"/>
        <end position="300"/>
    </location>
</feature>
<reference evidence="4" key="1">
    <citation type="submission" date="2024-02" db="UniProtKB">
        <authorList>
            <consortium name="WormBaseParasite"/>
        </authorList>
    </citation>
    <scope>IDENTIFICATION</scope>
</reference>
<dbReference type="InterPro" id="IPR056604">
    <property type="entry name" value="GBF1-like_TPR"/>
</dbReference>